<organism evidence="2 3">
    <name type="scientific">Nitratidesulfovibrio oxamicus</name>
    <dbReference type="NCBI Taxonomy" id="32016"/>
    <lineage>
        <taxon>Bacteria</taxon>
        <taxon>Pseudomonadati</taxon>
        <taxon>Thermodesulfobacteriota</taxon>
        <taxon>Desulfovibrionia</taxon>
        <taxon>Desulfovibrionales</taxon>
        <taxon>Desulfovibrionaceae</taxon>
        <taxon>Nitratidesulfovibrio</taxon>
    </lineage>
</organism>
<feature type="domain" description="Glycosyltransferase subfamily 4-like N-terminal" evidence="1">
    <location>
        <begin position="19"/>
        <end position="154"/>
    </location>
</feature>
<reference evidence="2 3" key="1">
    <citation type="submission" date="2019-08" db="EMBL/GenBank/DDBJ databases">
        <authorList>
            <person name="Luo N."/>
        </authorList>
    </citation>
    <scope>NUCLEOTIDE SEQUENCE [LARGE SCALE GENOMIC DNA]</scope>
    <source>
        <strain evidence="2 3">NCIMB 9442</strain>
    </source>
</reference>
<dbReference type="CDD" id="cd03808">
    <property type="entry name" value="GT4_CapM-like"/>
    <property type="match status" value="1"/>
</dbReference>
<dbReference type="RefSeq" id="WP_196608004.1">
    <property type="nucleotide sequence ID" value="NZ_VRYY01000032.1"/>
</dbReference>
<dbReference type="Pfam" id="PF13692">
    <property type="entry name" value="Glyco_trans_1_4"/>
    <property type="match status" value="1"/>
</dbReference>
<protein>
    <submittedName>
        <fullName evidence="2">Glycosyltransferase family 4 protein</fullName>
    </submittedName>
</protein>
<dbReference type="Pfam" id="PF13579">
    <property type="entry name" value="Glyco_trans_4_4"/>
    <property type="match status" value="1"/>
</dbReference>
<comment type="caution">
    <text evidence="2">The sequence shown here is derived from an EMBL/GenBank/DDBJ whole genome shotgun (WGS) entry which is preliminary data.</text>
</comment>
<evidence type="ECO:0000313" key="2">
    <source>
        <dbReference type="EMBL" id="MBG3875745.1"/>
    </source>
</evidence>
<dbReference type="PANTHER" id="PTHR12526:SF638">
    <property type="entry name" value="SPORE COAT PROTEIN SA"/>
    <property type="match status" value="1"/>
</dbReference>
<dbReference type="Proteomes" id="UP001194469">
    <property type="component" value="Unassembled WGS sequence"/>
</dbReference>
<dbReference type="SUPFAM" id="SSF53756">
    <property type="entry name" value="UDP-Glycosyltransferase/glycogen phosphorylase"/>
    <property type="match status" value="1"/>
</dbReference>
<keyword evidence="3" id="KW-1185">Reference proteome</keyword>
<gene>
    <name evidence="2" type="ORF">FVW20_01575</name>
</gene>
<evidence type="ECO:0000259" key="1">
    <source>
        <dbReference type="Pfam" id="PF13579"/>
    </source>
</evidence>
<dbReference type="PANTHER" id="PTHR12526">
    <property type="entry name" value="GLYCOSYLTRANSFERASE"/>
    <property type="match status" value="1"/>
</dbReference>
<accession>A0ABS0IZZ2</accession>
<dbReference type="EMBL" id="VRYY01000032">
    <property type="protein sequence ID" value="MBG3875745.1"/>
    <property type="molecule type" value="Genomic_DNA"/>
</dbReference>
<evidence type="ECO:0000313" key="3">
    <source>
        <dbReference type="Proteomes" id="UP001194469"/>
    </source>
</evidence>
<dbReference type="InterPro" id="IPR028098">
    <property type="entry name" value="Glyco_trans_4-like_N"/>
</dbReference>
<proteinExistence type="predicted"/>
<dbReference type="Gene3D" id="3.40.50.2000">
    <property type="entry name" value="Glycogen Phosphorylase B"/>
    <property type="match status" value="2"/>
</dbReference>
<sequence>MKVAILGNQARAMVNFWSVLIRRLRALGHEVLCIVPDADTDTEGRAALEAMGVRVAGYPLDRKGLNPVRDAATFAALYRIFRQERPDVAFCFTIKPVIYGATAAALARVPARYAMITGLGYMFEADTPVKRMLTRVAALLYRIALSCVRTVFFQNMEDRRVFEDNRIIPHSTSVAMSRGTGVALDHFAQAEPVLTPPTFLLVGRLLEAKGLREYAGAARLLKARHPDARFRVLGPPESGPGSVPLAEVEGWTREGIIEYLGQTRDVRPYVADASVVVLPSWREGTPCSVMEGMSMGRAAVVTDAPGCREVVEDGVNGFRVPLRDPEALAAAMERFITDRSLIARMGQAGRRLAETEFDADKVSEHILRVMRLA</sequence>
<name>A0ABS0IZZ2_9BACT</name>